<feature type="compositionally biased region" description="Acidic residues" evidence="5">
    <location>
        <begin position="257"/>
        <end position="271"/>
    </location>
</feature>
<dbReference type="HOGENOM" id="CLU_037780_0_0_1"/>
<dbReference type="PANTHER" id="PTHR48029:SF1">
    <property type="entry name" value="NUCLEOLAR PROTEIN 8"/>
    <property type="match status" value="1"/>
</dbReference>
<dbReference type="InterPro" id="IPR035979">
    <property type="entry name" value="RBD_domain_sf"/>
</dbReference>
<feature type="compositionally biased region" description="Polar residues" evidence="5">
    <location>
        <begin position="346"/>
        <end position="356"/>
    </location>
</feature>
<feature type="compositionally biased region" description="Polar residues" evidence="5">
    <location>
        <begin position="444"/>
        <end position="454"/>
    </location>
</feature>
<dbReference type="STRING" id="743788.S8E7Y2"/>
<sequence>MDEPITKRLHVSGLTPAITPDDLAKRFGSFGQVKAMDGFGLLDAVGQPRRFGYISLETTKKDLSRCLNVLSGVTWKGTKLRVGEARPDFRESFGTLLKYQRRIAQEHEAMRRSASGEDDDRPNKRRRLPRGVQGVHAADMSLVTPENAATRPAWHVTALGRVIRPIRMCPDHPLPDPQEASAVSGKGKTDRKKRKRVREPPAKARRRKIDPTKWGSVHLKGAFLENAILADIPRSAPSAITQPSFAGEGGRLGSGSDDSENEDTSDVELVVDELSLSDRPSAQRTADRAPESPQPAPPRSEKPNDTQTDFRAETQKSLGLLQALFGDKGEEDWGDRESVGSDVELENSTNQGSKPTNAVEDRQDEAADDGGVKDATEASQTAKQASALAQTTKLKDLFAPREEDAGFSLLGHLDLDLEFDEDLDLQLSGHTPAQPERDAPPPQTVITTTLSSFDTKAPLFFPPPPAERNRGRMHDVLDPTNWRTWFYRTDTEDVIQKRWEEAKGELTAEWKRRHREAVKSRRRRGGGTGDVEL</sequence>
<dbReference type="SMART" id="SM00360">
    <property type="entry name" value="RRM"/>
    <property type="match status" value="1"/>
</dbReference>
<feature type="region of interest" description="Disordered" evidence="5">
    <location>
        <begin position="426"/>
        <end position="473"/>
    </location>
</feature>
<feature type="region of interest" description="Disordered" evidence="5">
    <location>
        <begin position="239"/>
        <end position="384"/>
    </location>
</feature>
<feature type="region of interest" description="Disordered" evidence="5">
    <location>
        <begin position="170"/>
        <end position="213"/>
    </location>
</feature>
<evidence type="ECO:0000256" key="5">
    <source>
        <dbReference type="SAM" id="MobiDB-lite"/>
    </source>
</evidence>
<organism evidence="7 8">
    <name type="scientific">Fomitopsis schrenkii</name>
    <name type="common">Brown rot fungus</name>
    <dbReference type="NCBI Taxonomy" id="2126942"/>
    <lineage>
        <taxon>Eukaryota</taxon>
        <taxon>Fungi</taxon>
        <taxon>Dikarya</taxon>
        <taxon>Basidiomycota</taxon>
        <taxon>Agaricomycotina</taxon>
        <taxon>Agaricomycetes</taxon>
        <taxon>Polyporales</taxon>
        <taxon>Fomitopsis</taxon>
    </lineage>
</organism>
<dbReference type="PANTHER" id="PTHR48029">
    <property type="entry name" value="NUCLEOLAR PROTEIN 8"/>
    <property type="match status" value="1"/>
</dbReference>
<name>S8E7Y2_FOMSC</name>
<dbReference type="Pfam" id="PF00076">
    <property type="entry name" value="RRM_1"/>
    <property type="match status" value="1"/>
</dbReference>
<feature type="compositionally biased region" description="Basic residues" evidence="5">
    <location>
        <begin position="189"/>
        <end position="208"/>
    </location>
</feature>
<dbReference type="CDD" id="cd12226">
    <property type="entry name" value="RRM_NOL8"/>
    <property type="match status" value="1"/>
</dbReference>
<dbReference type="PROSITE" id="PS50102">
    <property type="entry name" value="RRM"/>
    <property type="match status" value="1"/>
</dbReference>
<dbReference type="SUPFAM" id="SSF54928">
    <property type="entry name" value="RNA-binding domain, RBD"/>
    <property type="match status" value="1"/>
</dbReference>
<dbReference type="FunCoup" id="S8E7Y2">
    <property type="interactions" value="31"/>
</dbReference>
<feature type="compositionally biased region" description="Basic and acidic residues" evidence="5">
    <location>
        <begin position="299"/>
        <end position="314"/>
    </location>
</feature>
<reference evidence="7 8" key="1">
    <citation type="journal article" date="2012" name="Science">
        <title>The Paleozoic origin of enzymatic lignin decomposition reconstructed from 31 fungal genomes.</title>
        <authorList>
            <person name="Floudas D."/>
            <person name="Binder M."/>
            <person name="Riley R."/>
            <person name="Barry K."/>
            <person name="Blanchette R.A."/>
            <person name="Henrissat B."/>
            <person name="Martinez A.T."/>
            <person name="Otillar R."/>
            <person name="Spatafora J.W."/>
            <person name="Yadav J.S."/>
            <person name="Aerts A."/>
            <person name="Benoit I."/>
            <person name="Boyd A."/>
            <person name="Carlson A."/>
            <person name="Copeland A."/>
            <person name="Coutinho P.M."/>
            <person name="de Vries R.P."/>
            <person name="Ferreira P."/>
            <person name="Findley K."/>
            <person name="Foster B."/>
            <person name="Gaskell J."/>
            <person name="Glotzer D."/>
            <person name="Gorecki P."/>
            <person name="Heitman J."/>
            <person name="Hesse C."/>
            <person name="Hori C."/>
            <person name="Igarashi K."/>
            <person name="Jurgens J.A."/>
            <person name="Kallen N."/>
            <person name="Kersten P."/>
            <person name="Kohler A."/>
            <person name="Kuees U."/>
            <person name="Kumar T.K.A."/>
            <person name="Kuo A."/>
            <person name="LaButti K."/>
            <person name="Larrondo L.F."/>
            <person name="Lindquist E."/>
            <person name="Ling A."/>
            <person name="Lombard V."/>
            <person name="Lucas S."/>
            <person name="Lundell T."/>
            <person name="Martin R."/>
            <person name="McLaughlin D.J."/>
            <person name="Morgenstern I."/>
            <person name="Morin E."/>
            <person name="Murat C."/>
            <person name="Nagy L.G."/>
            <person name="Nolan M."/>
            <person name="Ohm R.A."/>
            <person name="Patyshakuliyeva A."/>
            <person name="Rokas A."/>
            <person name="Ruiz-Duenas F.J."/>
            <person name="Sabat G."/>
            <person name="Salamov A."/>
            <person name="Samejima M."/>
            <person name="Schmutz J."/>
            <person name="Slot J.C."/>
            <person name="St John F."/>
            <person name="Stenlid J."/>
            <person name="Sun H."/>
            <person name="Sun S."/>
            <person name="Syed K."/>
            <person name="Tsang A."/>
            <person name="Wiebenga A."/>
            <person name="Young D."/>
            <person name="Pisabarro A."/>
            <person name="Eastwood D.C."/>
            <person name="Martin F."/>
            <person name="Cullen D."/>
            <person name="Grigoriev I.V."/>
            <person name="Hibbett D.S."/>
        </authorList>
    </citation>
    <scope>NUCLEOTIDE SEQUENCE</scope>
    <source>
        <strain evidence="8">FP-58527</strain>
    </source>
</reference>
<evidence type="ECO:0000256" key="4">
    <source>
        <dbReference type="PROSITE-ProRule" id="PRU00176"/>
    </source>
</evidence>
<dbReference type="GO" id="GO:0003723">
    <property type="term" value="F:RNA binding"/>
    <property type="evidence" value="ECO:0007669"/>
    <property type="project" value="UniProtKB-UniRule"/>
</dbReference>
<dbReference type="InterPro" id="IPR034138">
    <property type="entry name" value="NOP8_RRM"/>
</dbReference>
<dbReference type="OrthoDB" id="21643at2759"/>
<dbReference type="EMBL" id="KE504144">
    <property type="protein sequence ID" value="EPT01152.1"/>
    <property type="molecule type" value="Genomic_DNA"/>
</dbReference>
<dbReference type="InterPro" id="IPR000504">
    <property type="entry name" value="RRM_dom"/>
</dbReference>
<evidence type="ECO:0000313" key="7">
    <source>
        <dbReference type="EMBL" id="EPT01152.1"/>
    </source>
</evidence>
<accession>S8E7Y2</accession>
<dbReference type="InParanoid" id="S8E7Y2"/>
<protein>
    <recommendedName>
        <fullName evidence="6">RRM domain-containing protein</fullName>
    </recommendedName>
</protein>
<gene>
    <name evidence="7" type="ORF">FOMPIDRAFT_1121240</name>
</gene>
<feature type="domain" description="RRM" evidence="6">
    <location>
        <begin position="7"/>
        <end position="87"/>
    </location>
</feature>
<feature type="region of interest" description="Disordered" evidence="5">
    <location>
        <begin position="511"/>
        <end position="533"/>
    </location>
</feature>
<evidence type="ECO:0000256" key="2">
    <source>
        <dbReference type="ARBA" id="ARBA00022884"/>
    </source>
</evidence>
<feature type="compositionally biased region" description="Basic and acidic residues" evidence="5">
    <location>
        <begin position="359"/>
        <end position="376"/>
    </location>
</feature>
<dbReference type="Gene3D" id="3.30.70.330">
    <property type="match status" value="1"/>
</dbReference>
<comment type="subcellular location">
    <subcellularLocation>
        <location evidence="1">Nucleus</location>
        <location evidence="1">Nucleolus</location>
    </subcellularLocation>
</comment>
<evidence type="ECO:0000313" key="8">
    <source>
        <dbReference type="Proteomes" id="UP000015241"/>
    </source>
</evidence>
<keyword evidence="2 4" id="KW-0694">RNA-binding</keyword>
<proteinExistence type="predicted"/>
<feature type="region of interest" description="Disordered" evidence="5">
    <location>
        <begin position="107"/>
        <end position="133"/>
    </location>
</feature>
<dbReference type="AlphaFoldDB" id="S8E7Y2"/>
<evidence type="ECO:0000256" key="3">
    <source>
        <dbReference type="ARBA" id="ARBA00023242"/>
    </source>
</evidence>
<feature type="compositionally biased region" description="Basic residues" evidence="5">
    <location>
        <begin position="511"/>
        <end position="525"/>
    </location>
</feature>
<dbReference type="GO" id="GO:0005730">
    <property type="term" value="C:nucleolus"/>
    <property type="evidence" value="ECO:0007669"/>
    <property type="project" value="UniProtKB-SubCell"/>
</dbReference>
<evidence type="ECO:0000259" key="6">
    <source>
        <dbReference type="PROSITE" id="PS50102"/>
    </source>
</evidence>
<keyword evidence="8" id="KW-1185">Reference proteome</keyword>
<dbReference type="Proteomes" id="UP000015241">
    <property type="component" value="Unassembled WGS sequence"/>
</dbReference>
<keyword evidence="3" id="KW-0539">Nucleus</keyword>
<dbReference type="InterPro" id="IPR012677">
    <property type="entry name" value="Nucleotide-bd_a/b_plait_sf"/>
</dbReference>
<dbReference type="eggNOG" id="KOG4365">
    <property type="taxonomic scope" value="Eukaryota"/>
</dbReference>
<evidence type="ECO:0000256" key="1">
    <source>
        <dbReference type="ARBA" id="ARBA00004604"/>
    </source>
</evidence>